<evidence type="ECO:0000313" key="3">
    <source>
        <dbReference type="Proteomes" id="UP001147752"/>
    </source>
</evidence>
<organism evidence="2 3">
    <name type="scientific">Penicillium concentricum</name>
    <dbReference type="NCBI Taxonomy" id="293559"/>
    <lineage>
        <taxon>Eukaryota</taxon>
        <taxon>Fungi</taxon>
        <taxon>Dikarya</taxon>
        <taxon>Ascomycota</taxon>
        <taxon>Pezizomycotina</taxon>
        <taxon>Eurotiomycetes</taxon>
        <taxon>Eurotiomycetidae</taxon>
        <taxon>Eurotiales</taxon>
        <taxon>Aspergillaceae</taxon>
        <taxon>Penicillium</taxon>
    </lineage>
</organism>
<accession>A0A9W9S6A2</accession>
<sequence>MTSFRRGLARFSARSAQYWDRHVLSAVPKFRQLPRAQNPSSQSEAGVAHGSSGHAQSSALSASSGHTSLPTILTAAADAGWAIPCQTVDEQVINDSLMNLLEAPTINVPEVDCRWTSARRPFGTVSFGHNQMTACADGYLEGQHIREIFAIVEVKAAQRDRKARPNVLWQDSGGGRNGSVDPD</sequence>
<dbReference type="GeneID" id="81461745"/>
<feature type="region of interest" description="Disordered" evidence="1">
    <location>
        <begin position="30"/>
        <end position="62"/>
    </location>
</feature>
<dbReference type="OrthoDB" id="3508621at2759"/>
<reference evidence="2" key="2">
    <citation type="journal article" date="2023" name="IMA Fungus">
        <title>Comparative genomic study of the Penicillium genus elucidates a diverse pangenome and 15 lateral gene transfer events.</title>
        <authorList>
            <person name="Petersen C."/>
            <person name="Sorensen T."/>
            <person name="Nielsen M.R."/>
            <person name="Sondergaard T.E."/>
            <person name="Sorensen J.L."/>
            <person name="Fitzpatrick D.A."/>
            <person name="Frisvad J.C."/>
            <person name="Nielsen K.L."/>
        </authorList>
    </citation>
    <scope>NUCLEOTIDE SEQUENCE</scope>
    <source>
        <strain evidence="2">IBT 3081</strain>
    </source>
</reference>
<proteinExistence type="predicted"/>
<dbReference type="EMBL" id="JAPZBT010000002">
    <property type="protein sequence ID" value="KAJ5372826.1"/>
    <property type="molecule type" value="Genomic_DNA"/>
</dbReference>
<reference evidence="2" key="1">
    <citation type="submission" date="2022-12" db="EMBL/GenBank/DDBJ databases">
        <authorList>
            <person name="Petersen C."/>
        </authorList>
    </citation>
    <scope>NUCLEOTIDE SEQUENCE</scope>
    <source>
        <strain evidence="2">IBT 3081</strain>
    </source>
</reference>
<keyword evidence="3" id="KW-1185">Reference proteome</keyword>
<feature type="region of interest" description="Disordered" evidence="1">
    <location>
        <begin position="163"/>
        <end position="183"/>
    </location>
</feature>
<name>A0A9W9S6A2_9EURO</name>
<dbReference type="AlphaFoldDB" id="A0A9W9S6A2"/>
<dbReference type="RefSeq" id="XP_056578812.1">
    <property type="nucleotide sequence ID" value="XM_056722562.1"/>
</dbReference>
<protein>
    <submittedName>
        <fullName evidence="2">Uncharacterized protein</fullName>
    </submittedName>
</protein>
<feature type="compositionally biased region" description="Low complexity" evidence="1">
    <location>
        <begin position="43"/>
        <end position="62"/>
    </location>
</feature>
<comment type="caution">
    <text evidence="2">The sequence shown here is derived from an EMBL/GenBank/DDBJ whole genome shotgun (WGS) entry which is preliminary data.</text>
</comment>
<evidence type="ECO:0000313" key="2">
    <source>
        <dbReference type="EMBL" id="KAJ5372826.1"/>
    </source>
</evidence>
<evidence type="ECO:0000256" key="1">
    <source>
        <dbReference type="SAM" id="MobiDB-lite"/>
    </source>
</evidence>
<dbReference type="Proteomes" id="UP001147752">
    <property type="component" value="Unassembled WGS sequence"/>
</dbReference>
<gene>
    <name evidence="2" type="ORF">N7517_004832</name>
</gene>